<dbReference type="VEuPathDB" id="FungiDB:H257_10320"/>
<dbReference type="GO" id="GO:0016094">
    <property type="term" value="P:polyprenol biosynthetic process"/>
    <property type="evidence" value="ECO:0007669"/>
    <property type="project" value="TreeGrafter"/>
</dbReference>
<dbReference type="PANTHER" id="PTHR10291">
    <property type="entry name" value="DEHYDRODOLICHYL DIPHOSPHATE SYNTHASE FAMILY MEMBER"/>
    <property type="match status" value="1"/>
</dbReference>
<dbReference type="PANTHER" id="PTHR10291:SF43">
    <property type="entry name" value="DEHYDRODOLICHYL DIPHOSPHATE SYNTHASE COMPLEX SUBUNIT DHDDS"/>
    <property type="match status" value="1"/>
</dbReference>
<dbReference type="CDD" id="cd00475">
    <property type="entry name" value="Cis_IPPS"/>
    <property type="match status" value="1"/>
</dbReference>
<dbReference type="InterPro" id="IPR018520">
    <property type="entry name" value="UPP_synth-like_CS"/>
</dbReference>
<dbReference type="InterPro" id="IPR036424">
    <property type="entry name" value="UPP_synth-like_sf"/>
</dbReference>
<dbReference type="NCBIfam" id="TIGR00055">
    <property type="entry name" value="uppS"/>
    <property type="match status" value="1"/>
</dbReference>
<gene>
    <name evidence="3" type="ORF">DYB25_000523</name>
</gene>
<evidence type="ECO:0000256" key="2">
    <source>
        <dbReference type="ARBA" id="ARBA00022679"/>
    </source>
</evidence>
<dbReference type="GO" id="GO:0045547">
    <property type="term" value="F:ditrans,polycis-polyprenyl diphosphate synthase [(2E,6E)-farnesyl diphosphate specific] activity"/>
    <property type="evidence" value="ECO:0007669"/>
    <property type="project" value="TreeGrafter"/>
</dbReference>
<reference evidence="3 4" key="1">
    <citation type="submission" date="2018-08" db="EMBL/GenBank/DDBJ databases">
        <title>Aphanomyces genome sequencing and annotation.</title>
        <authorList>
            <person name="Minardi D."/>
            <person name="Oidtmann B."/>
            <person name="Van Der Giezen M."/>
            <person name="Studholme D.J."/>
        </authorList>
    </citation>
    <scope>NUCLEOTIDE SEQUENCE [LARGE SCALE GENOMIC DNA]</scope>
    <source>
        <strain evidence="3 4">Yx</strain>
    </source>
</reference>
<dbReference type="HAMAP" id="MF_01139">
    <property type="entry name" value="ISPT"/>
    <property type="match status" value="1"/>
</dbReference>
<dbReference type="EMBL" id="QUTA01002397">
    <property type="protein sequence ID" value="RHY27285.1"/>
    <property type="molecule type" value="Genomic_DNA"/>
</dbReference>
<proteinExistence type="inferred from homology"/>
<evidence type="ECO:0000256" key="1">
    <source>
        <dbReference type="ARBA" id="ARBA00005432"/>
    </source>
</evidence>
<dbReference type="PROSITE" id="PS01066">
    <property type="entry name" value="UPP_SYNTHASE"/>
    <property type="match status" value="1"/>
</dbReference>
<evidence type="ECO:0000313" key="3">
    <source>
        <dbReference type="EMBL" id="RHY27285.1"/>
    </source>
</evidence>
<keyword evidence="2" id="KW-0808">Transferase</keyword>
<dbReference type="SUPFAM" id="SSF64005">
    <property type="entry name" value="Undecaprenyl diphosphate synthase"/>
    <property type="match status" value="1"/>
</dbReference>
<evidence type="ECO:0000313" key="4">
    <source>
        <dbReference type="Proteomes" id="UP000266239"/>
    </source>
</evidence>
<dbReference type="Pfam" id="PF01255">
    <property type="entry name" value="Prenyltransf"/>
    <property type="match status" value="1"/>
</dbReference>
<dbReference type="AlphaFoldDB" id="A0A397C158"/>
<dbReference type="InterPro" id="IPR001441">
    <property type="entry name" value="UPP_synth-like"/>
</dbReference>
<dbReference type="Proteomes" id="UP000266239">
    <property type="component" value="Unassembled WGS sequence"/>
</dbReference>
<evidence type="ECO:0008006" key="5">
    <source>
        <dbReference type="Google" id="ProtNLM"/>
    </source>
</evidence>
<comment type="similarity">
    <text evidence="1">Belongs to the UPP synthase family.</text>
</comment>
<sequence>MHAIKWLRGIGLSPQPTSVQRLVVVTSAHQASRPTLTTEPPITRPNKMVSAGDANMTDGWRRFIGHSIYRHLIATAAAMDLDALAYIPYNHHSLPAMYTGLQSQSTYSTYASLYNAFELYWLCAVPLLMLGIPLCLSCIPVDAALRTVLKPSLASVILPPPSTSSSASPTSSINPSWVIPRHMAVVMDGNRRYGRSKYGVPMRGHHDGSQRLVDFLSWAMSAGVQILTVYAFSTENWKRDAAEVNALMGIFDSFMMDIIPEALARNIRVRVLVSDATHLPQHVQVSIQEIEAATQHCSAFTLNICARITSEICAACVCSYGSRNEITMACRQIAIKVASGELNVDDVTEDIVSQHLLTRNLPDPEVLVRTSGELRVSNFLMYQIAYAELIFVDKLWPALTHDDFIGILAEYNRRQRRFGK</sequence>
<protein>
    <recommendedName>
        <fullName evidence="5">Alkyl transferase</fullName>
    </recommendedName>
</protein>
<organism evidence="3 4">
    <name type="scientific">Aphanomyces astaci</name>
    <name type="common">Crayfish plague agent</name>
    <dbReference type="NCBI Taxonomy" id="112090"/>
    <lineage>
        <taxon>Eukaryota</taxon>
        <taxon>Sar</taxon>
        <taxon>Stramenopiles</taxon>
        <taxon>Oomycota</taxon>
        <taxon>Saprolegniomycetes</taxon>
        <taxon>Saprolegniales</taxon>
        <taxon>Verrucalvaceae</taxon>
        <taxon>Aphanomyces</taxon>
    </lineage>
</organism>
<dbReference type="GO" id="GO:0005783">
    <property type="term" value="C:endoplasmic reticulum"/>
    <property type="evidence" value="ECO:0007669"/>
    <property type="project" value="TreeGrafter"/>
</dbReference>
<accession>A0A397C158</accession>
<dbReference type="Gene3D" id="3.40.1180.10">
    <property type="entry name" value="Decaprenyl diphosphate synthase-like"/>
    <property type="match status" value="1"/>
</dbReference>
<name>A0A397C158_APHAT</name>
<comment type="caution">
    <text evidence="3">The sequence shown here is derived from an EMBL/GenBank/DDBJ whole genome shotgun (WGS) entry which is preliminary data.</text>
</comment>